<dbReference type="Gene3D" id="2.60.40.420">
    <property type="entry name" value="Cupredoxins - blue copper proteins"/>
    <property type="match status" value="3"/>
</dbReference>
<feature type="signal peptide" evidence="7">
    <location>
        <begin position="1"/>
        <end position="22"/>
    </location>
</feature>
<evidence type="ECO:0000259" key="8">
    <source>
        <dbReference type="Pfam" id="PF00394"/>
    </source>
</evidence>
<feature type="domain" description="Plastocyanin-like" evidence="9">
    <location>
        <begin position="418"/>
        <end position="540"/>
    </location>
</feature>
<evidence type="ECO:0000259" key="10">
    <source>
        <dbReference type="Pfam" id="PF07732"/>
    </source>
</evidence>
<dbReference type="EMBL" id="ONZQ02000001">
    <property type="protein sequence ID" value="SPN97365.1"/>
    <property type="molecule type" value="Genomic_DNA"/>
</dbReference>
<dbReference type="InterPro" id="IPR045087">
    <property type="entry name" value="Cu-oxidase_fam"/>
</dbReference>
<organism evidence="11 12">
    <name type="scientific">Cephalotrichum gorgonifer</name>
    <dbReference type="NCBI Taxonomy" id="2041049"/>
    <lineage>
        <taxon>Eukaryota</taxon>
        <taxon>Fungi</taxon>
        <taxon>Dikarya</taxon>
        <taxon>Ascomycota</taxon>
        <taxon>Pezizomycotina</taxon>
        <taxon>Sordariomycetes</taxon>
        <taxon>Hypocreomycetidae</taxon>
        <taxon>Microascales</taxon>
        <taxon>Microascaceae</taxon>
        <taxon>Cephalotrichum</taxon>
    </lineage>
</organism>
<reference evidence="11" key="1">
    <citation type="submission" date="2018-03" db="EMBL/GenBank/DDBJ databases">
        <authorList>
            <person name="Guldener U."/>
        </authorList>
    </citation>
    <scope>NUCLEOTIDE SEQUENCE</scope>
</reference>
<dbReference type="Pfam" id="PF07732">
    <property type="entry name" value="Cu-oxidase_3"/>
    <property type="match status" value="1"/>
</dbReference>
<evidence type="ECO:0000256" key="7">
    <source>
        <dbReference type="SAM" id="SignalP"/>
    </source>
</evidence>
<keyword evidence="3 7" id="KW-0732">Signal</keyword>
<evidence type="ECO:0000256" key="3">
    <source>
        <dbReference type="ARBA" id="ARBA00022729"/>
    </source>
</evidence>
<evidence type="ECO:0000256" key="4">
    <source>
        <dbReference type="ARBA" id="ARBA00023002"/>
    </source>
</evidence>
<dbReference type="Pfam" id="PF00394">
    <property type="entry name" value="Cu-oxidase"/>
    <property type="match status" value="1"/>
</dbReference>
<keyword evidence="4" id="KW-0560">Oxidoreductase</keyword>
<dbReference type="AlphaFoldDB" id="A0AAE8MRM2"/>
<keyword evidence="12" id="KW-1185">Reference proteome</keyword>
<evidence type="ECO:0000259" key="9">
    <source>
        <dbReference type="Pfam" id="PF07731"/>
    </source>
</evidence>
<dbReference type="InterPro" id="IPR011707">
    <property type="entry name" value="Cu-oxidase-like_N"/>
</dbReference>
<sequence>MASISLLFIVLNVLSFLRFVVGQSERKFTLELSRGRWAPDGVEREMILVNGQYPPPNLEIWEDDDVVVEVFNGLEEPSSIHFHGIEMRNTPWSDGAPGLSQRPIPSGHNFTYRWKATQHGSYWYHSHSGEQVEDGLYGALTIHPRAGTLKPFSLISESSAGVEALERAEREAQPVLMSDHRHVTGREVWEFTQRASCFPPRVMAVSYGADGYYPAMPANILEGCHATDALREVIEVQGHSDSGGDENWVALHFIGAFHGISSMVSIDEHPMWVFAVDGGYITPQLVHAIPIMNGERFSVFIKADKAGDFAIRIAATMDPQILDGYATLRVSTPGEQSSGDSSAPYIDAAGHPTSGDVVIFDPNTSKPFPPSPIPPVADKTFIMYMGNSVPAYLWELNVEPLLPLQLERETPLLLEPRPPSHHIFETTNDTWVDLVFITHTSPNPPHPIHKHGVKMHLLGLGYGSWTWASVEEAARDIPGSFNLVDPPVKDSFTSLKVGINDRQHTAWLAVRYHVNNPGAWLLHCHVLEHLNGGMQVVLLDGVDAWPEMPEEYRRLAEGSG</sequence>
<gene>
    <name evidence="11" type="ORF">DNG_00879</name>
</gene>
<accession>A0AAE8MRM2</accession>
<dbReference type="PANTHER" id="PTHR11709:SF488">
    <property type="entry name" value="LACCASE-RELATED"/>
    <property type="match status" value="1"/>
</dbReference>
<dbReference type="InterPro" id="IPR033138">
    <property type="entry name" value="Cu_oxidase_CS"/>
</dbReference>
<dbReference type="InterPro" id="IPR001117">
    <property type="entry name" value="Cu-oxidase_2nd"/>
</dbReference>
<proteinExistence type="inferred from homology"/>
<comment type="caution">
    <text evidence="11">The sequence shown here is derived from an EMBL/GenBank/DDBJ whole genome shotgun (WGS) entry which is preliminary data.</text>
</comment>
<dbReference type="PROSITE" id="PS00079">
    <property type="entry name" value="MULTICOPPER_OXIDASE1"/>
    <property type="match status" value="2"/>
</dbReference>
<evidence type="ECO:0000256" key="6">
    <source>
        <dbReference type="ARBA" id="ARBA00023180"/>
    </source>
</evidence>
<comment type="similarity">
    <text evidence="1">Belongs to the multicopper oxidase family.</text>
</comment>
<dbReference type="InterPro" id="IPR008972">
    <property type="entry name" value="Cupredoxin"/>
</dbReference>
<dbReference type="CDD" id="cd13850">
    <property type="entry name" value="CuRO_1_Abr2_like"/>
    <property type="match status" value="1"/>
</dbReference>
<name>A0AAE8MRM2_9PEZI</name>
<dbReference type="CDD" id="cd13898">
    <property type="entry name" value="CuRO_3_Abr2_like"/>
    <property type="match status" value="1"/>
</dbReference>
<feature type="domain" description="Plastocyanin-like" evidence="8">
    <location>
        <begin position="264"/>
        <end position="315"/>
    </location>
</feature>
<dbReference type="GO" id="GO:0016491">
    <property type="term" value="F:oxidoreductase activity"/>
    <property type="evidence" value="ECO:0007669"/>
    <property type="project" value="UniProtKB-KW"/>
</dbReference>
<keyword evidence="5" id="KW-0186">Copper</keyword>
<protein>
    <submittedName>
        <fullName evidence="11">Related to laccase</fullName>
    </submittedName>
</protein>
<keyword evidence="6" id="KW-0325">Glycoprotein</keyword>
<evidence type="ECO:0000256" key="5">
    <source>
        <dbReference type="ARBA" id="ARBA00023008"/>
    </source>
</evidence>
<dbReference type="SUPFAM" id="SSF49503">
    <property type="entry name" value="Cupredoxins"/>
    <property type="match status" value="3"/>
</dbReference>
<dbReference type="PANTHER" id="PTHR11709">
    <property type="entry name" value="MULTI-COPPER OXIDASE"/>
    <property type="match status" value="1"/>
</dbReference>
<dbReference type="InterPro" id="IPR011706">
    <property type="entry name" value="Cu-oxidase_C"/>
</dbReference>
<feature type="domain" description="Plastocyanin-like" evidence="10">
    <location>
        <begin position="34"/>
        <end position="146"/>
    </location>
</feature>
<evidence type="ECO:0000313" key="11">
    <source>
        <dbReference type="EMBL" id="SPN97365.1"/>
    </source>
</evidence>
<evidence type="ECO:0000256" key="1">
    <source>
        <dbReference type="ARBA" id="ARBA00010609"/>
    </source>
</evidence>
<keyword evidence="2" id="KW-0479">Metal-binding</keyword>
<dbReference type="Proteomes" id="UP001187682">
    <property type="component" value="Unassembled WGS sequence"/>
</dbReference>
<dbReference type="GO" id="GO:0005507">
    <property type="term" value="F:copper ion binding"/>
    <property type="evidence" value="ECO:0007669"/>
    <property type="project" value="InterPro"/>
</dbReference>
<evidence type="ECO:0000256" key="2">
    <source>
        <dbReference type="ARBA" id="ARBA00022723"/>
    </source>
</evidence>
<dbReference type="InterPro" id="IPR002355">
    <property type="entry name" value="Cu_oxidase_Cu_BS"/>
</dbReference>
<dbReference type="PROSITE" id="PS00080">
    <property type="entry name" value="MULTICOPPER_OXIDASE2"/>
    <property type="match status" value="1"/>
</dbReference>
<dbReference type="Pfam" id="PF07731">
    <property type="entry name" value="Cu-oxidase_2"/>
    <property type="match status" value="1"/>
</dbReference>
<feature type="chain" id="PRO_5041910708" evidence="7">
    <location>
        <begin position="23"/>
        <end position="560"/>
    </location>
</feature>
<evidence type="ECO:0000313" key="12">
    <source>
        <dbReference type="Proteomes" id="UP001187682"/>
    </source>
</evidence>